<dbReference type="InterPro" id="IPR011990">
    <property type="entry name" value="TPR-like_helical_dom_sf"/>
</dbReference>
<comment type="similarity">
    <text evidence="2">Belongs to the SusD family.</text>
</comment>
<protein>
    <submittedName>
        <fullName evidence="9">Putative outer membrane starch-binding protein</fullName>
    </submittedName>
</protein>
<accession>A0A315ZX55</accession>
<feature type="domain" description="RagB/SusD" evidence="7">
    <location>
        <begin position="300"/>
        <end position="449"/>
    </location>
</feature>
<keyword evidence="3 6" id="KW-0732">Signal</keyword>
<dbReference type="CDD" id="cd08977">
    <property type="entry name" value="SusD"/>
    <property type="match status" value="1"/>
</dbReference>
<keyword evidence="5" id="KW-0998">Cell outer membrane</keyword>
<dbReference type="Pfam" id="PF07980">
    <property type="entry name" value="SusD_RagB"/>
    <property type="match status" value="1"/>
</dbReference>
<evidence type="ECO:0000256" key="2">
    <source>
        <dbReference type="ARBA" id="ARBA00006275"/>
    </source>
</evidence>
<evidence type="ECO:0000313" key="9">
    <source>
        <dbReference type="EMBL" id="PWJ41907.1"/>
    </source>
</evidence>
<sequence>MKRFNILSLLIVFFASSCSTDFLELSNPNDLTDETFFKNKAQLQSSVDAAYANMQSKGLFIRHFFFMHDNMAHEVSLNPQHETDKRQYFDFNFDANHQGIFTYWDNCFRGINKANFVISNQDKFENVTQDDINRALGETYFMRAFYYHLLVTRFGGVPIYTELTDIPQPRATKEEVYDFIFENLNYATELLPDRLNTDGGRATVGAAWALKGKMHLYLGEWQAARDSFEKVTGYNLVADYMDNFLEETEYNEESIFEVGFTREFGWSDADTWWNEDASGMQYVSLRGQEYGWNDWFNSYPSDDLLDEYEDNDPRYVANFYTDGEMFNNGTEVVSLPDHRAAWKKYQNYYQRPNEEIASGINHRVIRYADVLLMWAEAENELGNTSKAVELMNQVRDRVGMPRYGTSEMNVSYPVGNKQQIFDAIVHERKVELAGEQVRLNDLLRWNLAESFLAGTGFVKGKHELLPIPQKEIDVNPVIDEADQNPGY</sequence>
<dbReference type="InterPro" id="IPR012944">
    <property type="entry name" value="SusD_RagB_dom"/>
</dbReference>
<dbReference type="PROSITE" id="PS51257">
    <property type="entry name" value="PROKAR_LIPOPROTEIN"/>
    <property type="match status" value="1"/>
</dbReference>
<reference evidence="9 10" key="1">
    <citation type="submission" date="2018-03" db="EMBL/GenBank/DDBJ databases">
        <title>Genomic Encyclopedia of Archaeal and Bacterial Type Strains, Phase II (KMG-II): from individual species to whole genera.</title>
        <authorList>
            <person name="Goeker M."/>
        </authorList>
    </citation>
    <scope>NUCLEOTIDE SEQUENCE [LARGE SCALE GENOMIC DNA]</scope>
    <source>
        <strain evidence="9 10">DSM 28229</strain>
    </source>
</reference>
<proteinExistence type="inferred from homology"/>
<keyword evidence="4" id="KW-0472">Membrane</keyword>
<comment type="subcellular location">
    <subcellularLocation>
        <location evidence="1">Cell outer membrane</location>
    </subcellularLocation>
</comment>
<feature type="domain" description="SusD-like N-terminal" evidence="8">
    <location>
        <begin position="21"/>
        <end position="214"/>
    </location>
</feature>
<evidence type="ECO:0000259" key="8">
    <source>
        <dbReference type="Pfam" id="PF14322"/>
    </source>
</evidence>
<dbReference type="RefSeq" id="WP_211323797.1">
    <property type="nucleotide sequence ID" value="NZ_QGDO01000003.1"/>
</dbReference>
<evidence type="ECO:0000256" key="3">
    <source>
        <dbReference type="ARBA" id="ARBA00022729"/>
    </source>
</evidence>
<keyword evidence="10" id="KW-1185">Reference proteome</keyword>
<evidence type="ECO:0000256" key="4">
    <source>
        <dbReference type="ARBA" id="ARBA00023136"/>
    </source>
</evidence>
<evidence type="ECO:0000256" key="5">
    <source>
        <dbReference type="ARBA" id="ARBA00023237"/>
    </source>
</evidence>
<dbReference type="SUPFAM" id="SSF48452">
    <property type="entry name" value="TPR-like"/>
    <property type="match status" value="1"/>
</dbReference>
<evidence type="ECO:0000256" key="1">
    <source>
        <dbReference type="ARBA" id="ARBA00004442"/>
    </source>
</evidence>
<dbReference type="Proteomes" id="UP000245535">
    <property type="component" value="Unassembled WGS sequence"/>
</dbReference>
<dbReference type="EMBL" id="QGDO01000003">
    <property type="protein sequence ID" value="PWJ41907.1"/>
    <property type="molecule type" value="Genomic_DNA"/>
</dbReference>
<dbReference type="Gene3D" id="1.25.40.390">
    <property type="match status" value="1"/>
</dbReference>
<name>A0A315ZX55_SEDFL</name>
<gene>
    <name evidence="9" type="ORF">BC781_103157</name>
</gene>
<dbReference type="AlphaFoldDB" id="A0A315ZX55"/>
<organism evidence="9 10">
    <name type="scientific">Sediminitomix flava</name>
    <dbReference type="NCBI Taxonomy" id="379075"/>
    <lineage>
        <taxon>Bacteria</taxon>
        <taxon>Pseudomonadati</taxon>
        <taxon>Bacteroidota</taxon>
        <taxon>Cytophagia</taxon>
        <taxon>Cytophagales</taxon>
        <taxon>Flammeovirgaceae</taxon>
        <taxon>Sediminitomix</taxon>
    </lineage>
</organism>
<feature type="chain" id="PRO_5016333284" evidence="6">
    <location>
        <begin position="21"/>
        <end position="487"/>
    </location>
</feature>
<evidence type="ECO:0000313" key="10">
    <source>
        <dbReference type="Proteomes" id="UP000245535"/>
    </source>
</evidence>
<evidence type="ECO:0000256" key="6">
    <source>
        <dbReference type="SAM" id="SignalP"/>
    </source>
</evidence>
<dbReference type="InterPro" id="IPR033985">
    <property type="entry name" value="SusD-like_N"/>
</dbReference>
<comment type="caution">
    <text evidence="9">The sequence shown here is derived from an EMBL/GenBank/DDBJ whole genome shotgun (WGS) entry which is preliminary data.</text>
</comment>
<evidence type="ECO:0000259" key="7">
    <source>
        <dbReference type="Pfam" id="PF07980"/>
    </source>
</evidence>
<feature type="signal peptide" evidence="6">
    <location>
        <begin position="1"/>
        <end position="20"/>
    </location>
</feature>
<dbReference type="GO" id="GO:0009279">
    <property type="term" value="C:cell outer membrane"/>
    <property type="evidence" value="ECO:0007669"/>
    <property type="project" value="UniProtKB-SubCell"/>
</dbReference>
<dbReference type="Pfam" id="PF14322">
    <property type="entry name" value="SusD-like_3"/>
    <property type="match status" value="1"/>
</dbReference>